<gene>
    <name evidence="2" type="ordered locus">Intca_0136</name>
</gene>
<dbReference type="STRING" id="710696.Intca_0136"/>
<reference evidence="2 3" key="1">
    <citation type="journal article" date="2010" name="Stand. Genomic Sci.">
        <title>Complete genome sequence of Intrasporangium calvum type strain (7 KIP).</title>
        <authorList>
            <person name="Del Rio T.G."/>
            <person name="Chertkov O."/>
            <person name="Yasawong M."/>
            <person name="Lucas S."/>
            <person name="Deshpande S."/>
            <person name="Cheng J.F."/>
            <person name="Detter C."/>
            <person name="Tapia R."/>
            <person name="Han C."/>
            <person name="Goodwin L."/>
            <person name="Pitluck S."/>
            <person name="Liolios K."/>
            <person name="Ivanova N."/>
            <person name="Mavromatis K."/>
            <person name="Pati A."/>
            <person name="Chen A."/>
            <person name="Palaniappan K."/>
            <person name="Land M."/>
            <person name="Hauser L."/>
            <person name="Chang Y.J."/>
            <person name="Jeffries C.D."/>
            <person name="Rohde M."/>
            <person name="Pukall R."/>
            <person name="Sikorski J."/>
            <person name="Goker M."/>
            <person name="Woyke T."/>
            <person name="Bristow J."/>
            <person name="Eisen J.A."/>
            <person name="Markowitz V."/>
            <person name="Hugenholtz P."/>
            <person name="Kyrpides N.C."/>
            <person name="Klenk H.P."/>
            <person name="Lapidus A."/>
        </authorList>
    </citation>
    <scope>NUCLEOTIDE SEQUENCE [LARGE SCALE GENOMIC DNA]</scope>
    <source>
        <strain evidence="3">ATCC 23552 / DSM 43043 / JCM 3097 / NBRC 12989 / 7 KIP</strain>
    </source>
</reference>
<dbReference type="Proteomes" id="UP000008914">
    <property type="component" value="Chromosome"/>
</dbReference>
<feature type="region of interest" description="Disordered" evidence="1">
    <location>
        <begin position="51"/>
        <end position="81"/>
    </location>
</feature>
<evidence type="ECO:0000313" key="3">
    <source>
        <dbReference type="Proteomes" id="UP000008914"/>
    </source>
</evidence>
<dbReference type="EMBL" id="CP002343">
    <property type="protein sequence ID" value="ADU46697.1"/>
    <property type="molecule type" value="Genomic_DNA"/>
</dbReference>
<evidence type="ECO:0000313" key="2">
    <source>
        <dbReference type="EMBL" id="ADU46697.1"/>
    </source>
</evidence>
<feature type="region of interest" description="Disordered" evidence="1">
    <location>
        <begin position="206"/>
        <end position="264"/>
    </location>
</feature>
<feature type="compositionally biased region" description="Basic and acidic residues" evidence="1">
    <location>
        <begin position="12"/>
        <end position="29"/>
    </location>
</feature>
<feature type="region of interest" description="Disordered" evidence="1">
    <location>
        <begin position="120"/>
        <end position="156"/>
    </location>
</feature>
<dbReference type="eggNOG" id="ENOG5033C8E">
    <property type="taxonomic scope" value="Bacteria"/>
</dbReference>
<evidence type="ECO:0000256" key="1">
    <source>
        <dbReference type="SAM" id="MobiDB-lite"/>
    </source>
</evidence>
<name>E6SFF9_INTC7</name>
<proteinExistence type="predicted"/>
<feature type="region of interest" description="Disordered" evidence="1">
    <location>
        <begin position="1"/>
        <end position="30"/>
    </location>
</feature>
<keyword evidence="3" id="KW-1185">Reference proteome</keyword>
<dbReference type="AlphaFoldDB" id="E6SFF9"/>
<dbReference type="HOGENOM" id="CLU_1052822_0_0_11"/>
<feature type="compositionally biased region" description="Polar residues" evidence="1">
    <location>
        <begin position="253"/>
        <end position="264"/>
    </location>
</feature>
<feature type="compositionally biased region" description="Basic and acidic residues" evidence="1">
    <location>
        <begin position="136"/>
        <end position="151"/>
    </location>
</feature>
<feature type="compositionally biased region" description="Low complexity" evidence="1">
    <location>
        <begin position="120"/>
        <end position="135"/>
    </location>
</feature>
<protein>
    <submittedName>
        <fullName evidence="2">Uncharacterized protein</fullName>
    </submittedName>
</protein>
<dbReference type="KEGG" id="ica:Intca_0136"/>
<accession>E6SFF9</accession>
<organism evidence="2 3">
    <name type="scientific">Intrasporangium calvum (strain ATCC 23552 / DSM 43043 / JCM 3097 / NBRC 12989 / NCIMB 10167 / NRRL B-3866 / 7 KIP)</name>
    <dbReference type="NCBI Taxonomy" id="710696"/>
    <lineage>
        <taxon>Bacteria</taxon>
        <taxon>Bacillati</taxon>
        <taxon>Actinomycetota</taxon>
        <taxon>Actinomycetes</taxon>
        <taxon>Micrococcales</taxon>
        <taxon>Intrasporangiaceae</taxon>
        <taxon>Intrasporangium</taxon>
    </lineage>
</organism>
<sequence>MAPCGRFGGDMSNEKQSEGFPDRAGSHDDLLDEVAANPELARVAFLLSARPSDRELSGLDGPLDAFRAQVTAPKPQRRRPSMISTLAGAKLGATIAGIAVGLGGAATVAYVSASTPATPETHATAATTPSQADAAADARENGKGEGKKDKATPVGPDATGWAAFGLGTAWKGVAGNGKAMESVAFQNLVTAAGGEDEVEAFCAEVDAPGSSGDHATGKPEIAPTGKPDSVPSATPSQRPEMTPTPPAKPDTVPTASPSHPTGRS</sequence>